<dbReference type="InterPro" id="IPR002575">
    <property type="entry name" value="Aminoglycoside_PTrfase"/>
</dbReference>
<sequence>MVSGGLEPLPGGMSGETFLSDAGGEPVVVRIYAGRSVARGRDAPQVDAAVLGWVAGLVPVPRVLEVRPGDPEADVPGLLVTELLPGRLLSDVLPALDEESLVRVGHALGTLLGRLAHVALPHPGLFVGRELRLDPLPEAWRDLPALVTDASQRLAAHGWSAADLDGLDALAVDAQAQLDTVGRSCLVHSDLNPKNVLVDPDSLEVTGLLDWEFAHSGSPYSDLGNLLRHEPSGRDAAGSTYLEAVLAAREAFVPDPRPDALELARCADLVGLVDLAGREDQDNPPSVKAAALLRAQVAAGDVGAGR</sequence>
<keyword evidence="3" id="KW-1185">Reference proteome</keyword>
<dbReference type="InterPro" id="IPR011009">
    <property type="entry name" value="Kinase-like_dom_sf"/>
</dbReference>
<name>A0A917EZ15_9ACTN</name>
<protein>
    <recommendedName>
        <fullName evidence="1">Aminoglycoside phosphotransferase domain-containing protein</fullName>
    </recommendedName>
</protein>
<gene>
    <name evidence="2" type="ORF">GCM10011519_02210</name>
</gene>
<dbReference type="Proteomes" id="UP000649179">
    <property type="component" value="Unassembled WGS sequence"/>
</dbReference>
<accession>A0A917EZ15</accession>
<evidence type="ECO:0000259" key="1">
    <source>
        <dbReference type="Pfam" id="PF01636"/>
    </source>
</evidence>
<dbReference type="Gene3D" id="3.90.1200.10">
    <property type="match status" value="1"/>
</dbReference>
<dbReference type="Pfam" id="PF01636">
    <property type="entry name" value="APH"/>
    <property type="match status" value="1"/>
</dbReference>
<evidence type="ECO:0000313" key="2">
    <source>
        <dbReference type="EMBL" id="GGF32370.1"/>
    </source>
</evidence>
<comment type="caution">
    <text evidence="2">The sequence shown here is derived from an EMBL/GenBank/DDBJ whole genome shotgun (WGS) entry which is preliminary data.</text>
</comment>
<dbReference type="PANTHER" id="PTHR21310">
    <property type="entry name" value="AMINOGLYCOSIDE PHOSPHOTRANSFERASE-RELATED-RELATED"/>
    <property type="match status" value="1"/>
</dbReference>
<organism evidence="2 3">
    <name type="scientific">Marmoricola endophyticus</name>
    <dbReference type="NCBI Taxonomy" id="2040280"/>
    <lineage>
        <taxon>Bacteria</taxon>
        <taxon>Bacillati</taxon>
        <taxon>Actinomycetota</taxon>
        <taxon>Actinomycetes</taxon>
        <taxon>Propionibacteriales</taxon>
        <taxon>Nocardioidaceae</taxon>
        <taxon>Marmoricola</taxon>
    </lineage>
</organism>
<dbReference type="AlphaFoldDB" id="A0A917EZ15"/>
<reference evidence="2" key="2">
    <citation type="submission" date="2020-09" db="EMBL/GenBank/DDBJ databases">
        <authorList>
            <person name="Sun Q."/>
            <person name="Zhou Y."/>
        </authorList>
    </citation>
    <scope>NUCLEOTIDE SEQUENCE</scope>
    <source>
        <strain evidence="2">CGMCC 1.16067</strain>
    </source>
</reference>
<proteinExistence type="predicted"/>
<feature type="domain" description="Aminoglycoside phosphotransferase" evidence="1">
    <location>
        <begin position="6"/>
        <end position="252"/>
    </location>
</feature>
<evidence type="ECO:0000313" key="3">
    <source>
        <dbReference type="Proteomes" id="UP000649179"/>
    </source>
</evidence>
<dbReference type="EMBL" id="BMKQ01000001">
    <property type="protein sequence ID" value="GGF32370.1"/>
    <property type="molecule type" value="Genomic_DNA"/>
</dbReference>
<reference evidence="2" key="1">
    <citation type="journal article" date="2014" name="Int. J. Syst. Evol. Microbiol.">
        <title>Complete genome sequence of Corynebacterium casei LMG S-19264T (=DSM 44701T), isolated from a smear-ripened cheese.</title>
        <authorList>
            <consortium name="US DOE Joint Genome Institute (JGI-PGF)"/>
            <person name="Walter F."/>
            <person name="Albersmeier A."/>
            <person name="Kalinowski J."/>
            <person name="Ruckert C."/>
        </authorList>
    </citation>
    <scope>NUCLEOTIDE SEQUENCE</scope>
    <source>
        <strain evidence="2">CGMCC 1.16067</strain>
    </source>
</reference>
<dbReference type="InterPro" id="IPR051678">
    <property type="entry name" value="AGP_Transferase"/>
</dbReference>
<dbReference type="SUPFAM" id="SSF56112">
    <property type="entry name" value="Protein kinase-like (PK-like)"/>
    <property type="match status" value="1"/>
</dbReference>